<keyword evidence="4" id="KW-1185">Reference proteome</keyword>
<gene>
    <name evidence="3" type="ORF">CERSUDRAFT_84619</name>
</gene>
<feature type="transmembrane region" description="Helical" evidence="1">
    <location>
        <begin position="158"/>
        <end position="182"/>
    </location>
</feature>
<evidence type="ECO:0000313" key="3">
    <source>
        <dbReference type="EMBL" id="EMD36458.1"/>
    </source>
</evidence>
<proteinExistence type="predicted"/>
<evidence type="ECO:0000313" key="4">
    <source>
        <dbReference type="Proteomes" id="UP000016930"/>
    </source>
</evidence>
<evidence type="ECO:0000256" key="1">
    <source>
        <dbReference type="SAM" id="Phobius"/>
    </source>
</evidence>
<feature type="transmembrane region" description="Helical" evidence="1">
    <location>
        <begin position="228"/>
        <end position="247"/>
    </location>
</feature>
<dbReference type="STRING" id="914234.M2QHG6"/>
<accession>M2QHG6</accession>
<reference evidence="3 4" key="1">
    <citation type="journal article" date="2012" name="Proc. Natl. Acad. Sci. U.S.A.">
        <title>Comparative genomics of Ceriporiopsis subvermispora and Phanerochaete chrysosporium provide insight into selective ligninolysis.</title>
        <authorList>
            <person name="Fernandez-Fueyo E."/>
            <person name="Ruiz-Duenas F.J."/>
            <person name="Ferreira P."/>
            <person name="Floudas D."/>
            <person name="Hibbett D.S."/>
            <person name="Canessa P."/>
            <person name="Larrondo L.F."/>
            <person name="James T.Y."/>
            <person name="Seelenfreund D."/>
            <person name="Lobos S."/>
            <person name="Polanco R."/>
            <person name="Tello M."/>
            <person name="Honda Y."/>
            <person name="Watanabe T."/>
            <person name="Watanabe T."/>
            <person name="Ryu J.S."/>
            <person name="Kubicek C.P."/>
            <person name="Schmoll M."/>
            <person name="Gaskell J."/>
            <person name="Hammel K.E."/>
            <person name="St John F.J."/>
            <person name="Vanden Wymelenberg A."/>
            <person name="Sabat G."/>
            <person name="Splinter BonDurant S."/>
            <person name="Syed K."/>
            <person name="Yadav J.S."/>
            <person name="Doddapaneni H."/>
            <person name="Subramanian V."/>
            <person name="Lavin J.L."/>
            <person name="Oguiza J.A."/>
            <person name="Perez G."/>
            <person name="Pisabarro A.G."/>
            <person name="Ramirez L."/>
            <person name="Santoyo F."/>
            <person name="Master E."/>
            <person name="Coutinho P.M."/>
            <person name="Henrissat B."/>
            <person name="Lombard V."/>
            <person name="Magnuson J.K."/>
            <person name="Kuees U."/>
            <person name="Hori C."/>
            <person name="Igarashi K."/>
            <person name="Samejima M."/>
            <person name="Held B.W."/>
            <person name="Barry K.W."/>
            <person name="LaButti K.M."/>
            <person name="Lapidus A."/>
            <person name="Lindquist E.A."/>
            <person name="Lucas S.M."/>
            <person name="Riley R."/>
            <person name="Salamov A.A."/>
            <person name="Hoffmeister D."/>
            <person name="Schwenk D."/>
            <person name="Hadar Y."/>
            <person name="Yarden O."/>
            <person name="de Vries R.P."/>
            <person name="Wiebenga A."/>
            <person name="Stenlid J."/>
            <person name="Eastwood D."/>
            <person name="Grigoriev I.V."/>
            <person name="Berka R.M."/>
            <person name="Blanchette R.A."/>
            <person name="Kersten P."/>
            <person name="Martinez A.T."/>
            <person name="Vicuna R."/>
            <person name="Cullen D."/>
        </authorList>
    </citation>
    <scope>NUCLEOTIDE SEQUENCE [LARGE SCALE GENOMIC DNA]</scope>
    <source>
        <strain evidence="3 4">B</strain>
    </source>
</reference>
<keyword evidence="1" id="KW-0472">Membrane</keyword>
<keyword evidence="1" id="KW-1133">Transmembrane helix</keyword>
<feature type="domain" description="DUF6534" evidence="2">
    <location>
        <begin position="168"/>
        <end position="254"/>
    </location>
</feature>
<dbReference type="InterPro" id="IPR045339">
    <property type="entry name" value="DUF6534"/>
</dbReference>
<name>M2QHG6_CERS8</name>
<dbReference type="PANTHER" id="PTHR40465">
    <property type="entry name" value="CHROMOSOME 1, WHOLE GENOME SHOTGUN SEQUENCE"/>
    <property type="match status" value="1"/>
</dbReference>
<dbReference type="HOGENOM" id="CLU_046025_5_4_1"/>
<dbReference type="EMBL" id="KB445798">
    <property type="protein sequence ID" value="EMD36458.1"/>
    <property type="molecule type" value="Genomic_DNA"/>
</dbReference>
<feature type="transmembrane region" description="Helical" evidence="1">
    <location>
        <begin position="12"/>
        <end position="29"/>
    </location>
</feature>
<feature type="transmembrane region" description="Helical" evidence="1">
    <location>
        <begin position="50"/>
        <end position="71"/>
    </location>
</feature>
<feature type="transmembrane region" description="Helical" evidence="1">
    <location>
        <begin position="194"/>
        <end position="222"/>
    </location>
</feature>
<sequence>MASMIHVKLDNSLGAAYVGNIVSAILYGVTNVQTYQYYKQARRDPLVVKIVVAVLWVLNTLHLAFICHAIYSYAVTNFANPLAILHPTWSIMASVEVTGLSDLTVRAMFCRRVWALSNHNWILTSALLLIALLCYATSTVFAVEGLNIGFLEWPRISWVLYTSFASGVVADLLLTTTLCTLLKRQRNGMIRTDSLLRVLIAYTINTGAITSLCSICCLAIYANTPPDSFEYFAFYSVLPTLLLNALLGTLNARKTLREDILGDGAHLNATAYPLGDTDTTYEQAHTTRQIRSSVLTTSTGPCPQRPYRQVLVETAQNELRMELTRCPKSTNNSPMAVSMV</sequence>
<keyword evidence="1" id="KW-0812">Transmembrane</keyword>
<dbReference type="OrthoDB" id="2535105at2759"/>
<organism evidence="3 4">
    <name type="scientific">Ceriporiopsis subvermispora (strain B)</name>
    <name type="common">White-rot fungus</name>
    <name type="synonym">Gelatoporia subvermispora</name>
    <dbReference type="NCBI Taxonomy" id="914234"/>
    <lineage>
        <taxon>Eukaryota</taxon>
        <taxon>Fungi</taxon>
        <taxon>Dikarya</taxon>
        <taxon>Basidiomycota</taxon>
        <taxon>Agaricomycotina</taxon>
        <taxon>Agaricomycetes</taxon>
        <taxon>Polyporales</taxon>
        <taxon>Gelatoporiaceae</taxon>
        <taxon>Gelatoporia</taxon>
    </lineage>
</organism>
<evidence type="ECO:0000259" key="2">
    <source>
        <dbReference type="Pfam" id="PF20152"/>
    </source>
</evidence>
<dbReference type="AlphaFoldDB" id="M2QHG6"/>
<feature type="transmembrane region" description="Helical" evidence="1">
    <location>
        <begin position="121"/>
        <end position="143"/>
    </location>
</feature>
<dbReference type="PANTHER" id="PTHR40465:SF1">
    <property type="entry name" value="DUF6534 DOMAIN-CONTAINING PROTEIN"/>
    <property type="match status" value="1"/>
</dbReference>
<dbReference type="Proteomes" id="UP000016930">
    <property type="component" value="Unassembled WGS sequence"/>
</dbReference>
<protein>
    <recommendedName>
        <fullName evidence="2">DUF6534 domain-containing protein</fullName>
    </recommendedName>
</protein>
<dbReference type="Pfam" id="PF20152">
    <property type="entry name" value="DUF6534"/>
    <property type="match status" value="1"/>
</dbReference>